<gene>
    <name evidence="1" type="ORF">HWQ67_07705</name>
</gene>
<reference evidence="1 2" key="1">
    <citation type="journal article" date="2020" name="J Geophys Res Biogeosci">
        <title>Magnetotaxis as an Adaptation to Enable Bacterial Shuttling of Microbial Sulfur and Sulfur Cycling Across Aquatic Oxic#Anoxic Interfaces.</title>
        <authorList>
            <person name="Li J."/>
            <person name="Liu P."/>
            <person name="Wang J."/>
            <person name="Roberts A.P."/>
            <person name="Pan Y."/>
        </authorList>
    </citation>
    <scope>NUCLEOTIDE SEQUENCE [LARGE SCALE GENOMIC DNA]</scope>
    <source>
        <strain evidence="1 2">MYR-1_YQ</strain>
    </source>
</reference>
<proteinExistence type="predicted"/>
<protein>
    <recommendedName>
        <fullName evidence="3">PARP-type domain-containing protein</fullName>
    </recommendedName>
</protein>
<evidence type="ECO:0000313" key="1">
    <source>
        <dbReference type="EMBL" id="MBV6341468.1"/>
    </source>
</evidence>
<evidence type="ECO:0008006" key="3">
    <source>
        <dbReference type="Google" id="ProtNLM"/>
    </source>
</evidence>
<dbReference type="RefSeq" id="WP_218252103.1">
    <property type="nucleotide sequence ID" value="NZ_JABXWD010000111.1"/>
</dbReference>
<keyword evidence="2" id="KW-1185">Reference proteome</keyword>
<organism evidence="1 2">
    <name type="scientific">Candidatus Magnetobacterium casense</name>
    <dbReference type="NCBI Taxonomy" id="1455061"/>
    <lineage>
        <taxon>Bacteria</taxon>
        <taxon>Pseudomonadati</taxon>
        <taxon>Nitrospirota</taxon>
        <taxon>Thermodesulfovibrionia</taxon>
        <taxon>Thermodesulfovibrionales</taxon>
        <taxon>Candidatus Magnetobacteriaceae</taxon>
        <taxon>Candidatus Magnetobacterium</taxon>
    </lineage>
</organism>
<evidence type="ECO:0000313" key="2">
    <source>
        <dbReference type="Proteomes" id="UP001196980"/>
    </source>
</evidence>
<dbReference type="EMBL" id="JABXWD010000111">
    <property type="protein sequence ID" value="MBV6341468.1"/>
    <property type="molecule type" value="Genomic_DNA"/>
</dbReference>
<comment type="caution">
    <text evidence="1">The sequence shown here is derived from an EMBL/GenBank/DDBJ whole genome shotgun (WGS) entry which is preliminary data.</text>
</comment>
<dbReference type="Proteomes" id="UP001196980">
    <property type="component" value="Unassembled WGS sequence"/>
</dbReference>
<name>A0ABS6RZ51_9BACT</name>
<sequence length="61" mass="6818">MELVIRQSSGFILSRHKARKEHSCQICRKPILKGTECYTRIVAGSGVGGFIDAEKIHTWCA</sequence>
<accession>A0ABS6RZ51</accession>